<dbReference type="InterPro" id="IPR015853">
    <property type="entry name" value="ABC_transpr_FbpC"/>
</dbReference>
<keyword evidence="6" id="KW-0408">Iron</keyword>
<dbReference type="RefSeq" id="WP_114582671.1">
    <property type="nucleotide sequence ID" value="NZ_QPMH01000012.1"/>
</dbReference>
<evidence type="ECO:0000256" key="4">
    <source>
        <dbReference type="ARBA" id="ARBA00022741"/>
    </source>
</evidence>
<dbReference type="InterPro" id="IPR027417">
    <property type="entry name" value="P-loop_NTPase"/>
</dbReference>
<evidence type="ECO:0000256" key="7">
    <source>
        <dbReference type="ARBA" id="ARBA00023065"/>
    </source>
</evidence>
<dbReference type="GO" id="GO:0015408">
    <property type="term" value="F:ABC-type ferric iron transporter activity"/>
    <property type="evidence" value="ECO:0007669"/>
    <property type="project" value="InterPro"/>
</dbReference>
<dbReference type="InterPro" id="IPR003439">
    <property type="entry name" value="ABC_transporter-like_ATP-bd"/>
</dbReference>
<evidence type="ECO:0000256" key="6">
    <source>
        <dbReference type="ARBA" id="ARBA00023004"/>
    </source>
</evidence>
<dbReference type="Gene3D" id="2.40.50.100">
    <property type="match status" value="1"/>
</dbReference>
<proteinExistence type="predicted"/>
<keyword evidence="2" id="KW-1003">Cell membrane</keyword>
<dbReference type="FunFam" id="3.40.50.300:FF:000425">
    <property type="entry name" value="Probable ABC transporter, ATP-binding subunit"/>
    <property type="match status" value="1"/>
</dbReference>
<sequence length="361" mass="39256">MDVLKLEHVSHSFGEVQALDDLSLSIAAGELVCLLGPSGCGKTTALRIAAGLEHLQHGRVLLDGRPVADAKRDMPPEQRSVGLVFQDYALFPHLTVLENVTFGLRKQPARKREARAREVLDQVGMADYAEAHPHMLSGGQQQRVAVARALAPRPRVMLLDEPFSGLDAALRNQIRDETLHVLKESGAATLMVTHDPEEAMFMADRVILMRAGRIVQAGPPAQLYAAPTDKFVASFFGDINRLRGIVRGGRAATPFGDVDAQGLADGTEVEILIRPEALRLQPLGGEAKPGHHSARVMAARLLGRSSMVHLSLDNWGSTDDGGQDVHLHARIPGRFLPPENELLEIHLDRSQTFVFPAEGAR</sequence>
<feature type="domain" description="ABC transporter" evidence="9">
    <location>
        <begin position="4"/>
        <end position="236"/>
    </location>
</feature>
<protein>
    <submittedName>
        <fullName evidence="10">ABC transporter ATP-binding protein</fullName>
    </submittedName>
</protein>
<accession>A0A369T7V6</accession>
<keyword evidence="8" id="KW-0472">Membrane</keyword>
<dbReference type="InterPro" id="IPR017871">
    <property type="entry name" value="ABC_transporter-like_CS"/>
</dbReference>
<dbReference type="InterPro" id="IPR050093">
    <property type="entry name" value="ABC_SmlMolc_Importer"/>
</dbReference>
<dbReference type="PROSITE" id="PS50893">
    <property type="entry name" value="ABC_TRANSPORTER_2"/>
    <property type="match status" value="1"/>
</dbReference>
<keyword evidence="1" id="KW-0813">Transport</keyword>
<gene>
    <name evidence="10" type="ORF">DRB17_13145</name>
</gene>
<dbReference type="Gene3D" id="2.40.50.140">
    <property type="entry name" value="Nucleic acid-binding proteins"/>
    <property type="match status" value="1"/>
</dbReference>
<dbReference type="GO" id="GO:0016020">
    <property type="term" value="C:membrane"/>
    <property type="evidence" value="ECO:0007669"/>
    <property type="project" value="InterPro"/>
</dbReference>
<evidence type="ECO:0000313" key="10">
    <source>
        <dbReference type="EMBL" id="RDD61419.1"/>
    </source>
</evidence>
<evidence type="ECO:0000259" key="9">
    <source>
        <dbReference type="PROSITE" id="PS50893"/>
    </source>
</evidence>
<evidence type="ECO:0000256" key="3">
    <source>
        <dbReference type="ARBA" id="ARBA00022496"/>
    </source>
</evidence>
<dbReference type="GO" id="GO:0005524">
    <property type="term" value="F:ATP binding"/>
    <property type="evidence" value="ECO:0007669"/>
    <property type="project" value="UniProtKB-KW"/>
</dbReference>
<keyword evidence="7" id="KW-0406">Ion transport</keyword>
<name>A0A369T7V6_9PROT</name>
<dbReference type="CDD" id="cd03259">
    <property type="entry name" value="ABC_Carb_Solutes_like"/>
    <property type="match status" value="1"/>
</dbReference>
<dbReference type="SMART" id="SM00382">
    <property type="entry name" value="AAA"/>
    <property type="match status" value="1"/>
</dbReference>
<comment type="caution">
    <text evidence="10">The sequence shown here is derived from an EMBL/GenBank/DDBJ whole genome shotgun (WGS) entry which is preliminary data.</text>
</comment>
<dbReference type="InterPro" id="IPR003593">
    <property type="entry name" value="AAA+_ATPase"/>
</dbReference>
<keyword evidence="11" id="KW-1185">Reference proteome</keyword>
<dbReference type="Proteomes" id="UP000253941">
    <property type="component" value="Unassembled WGS sequence"/>
</dbReference>
<dbReference type="Gene3D" id="3.40.50.300">
    <property type="entry name" value="P-loop containing nucleotide triphosphate hydrolases"/>
    <property type="match status" value="1"/>
</dbReference>
<dbReference type="GO" id="GO:0015697">
    <property type="term" value="P:quaternary ammonium group transport"/>
    <property type="evidence" value="ECO:0007669"/>
    <property type="project" value="UniProtKB-ARBA"/>
</dbReference>
<dbReference type="SUPFAM" id="SSF52540">
    <property type="entry name" value="P-loop containing nucleoside triphosphate hydrolases"/>
    <property type="match status" value="1"/>
</dbReference>
<evidence type="ECO:0000256" key="1">
    <source>
        <dbReference type="ARBA" id="ARBA00022448"/>
    </source>
</evidence>
<keyword evidence="4" id="KW-0547">Nucleotide-binding</keyword>
<dbReference type="AlphaFoldDB" id="A0A369T7V6"/>
<dbReference type="PROSITE" id="PS00211">
    <property type="entry name" value="ABC_TRANSPORTER_1"/>
    <property type="match status" value="1"/>
</dbReference>
<evidence type="ECO:0000256" key="5">
    <source>
        <dbReference type="ARBA" id="ARBA00022840"/>
    </source>
</evidence>
<dbReference type="InterPro" id="IPR012340">
    <property type="entry name" value="NA-bd_OB-fold"/>
</dbReference>
<evidence type="ECO:0000313" key="11">
    <source>
        <dbReference type="Proteomes" id="UP000253941"/>
    </source>
</evidence>
<dbReference type="GO" id="GO:0016887">
    <property type="term" value="F:ATP hydrolysis activity"/>
    <property type="evidence" value="ECO:0007669"/>
    <property type="project" value="InterPro"/>
</dbReference>
<keyword evidence="3" id="KW-0410">Iron transport</keyword>
<dbReference type="SUPFAM" id="SSF50331">
    <property type="entry name" value="MOP-like"/>
    <property type="match status" value="1"/>
</dbReference>
<organism evidence="10 11">
    <name type="scientific">Ferruginivarius sediminum</name>
    <dbReference type="NCBI Taxonomy" id="2661937"/>
    <lineage>
        <taxon>Bacteria</taxon>
        <taxon>Pseudomonadati</taxon>
        <taxon>Pseudomonadota</taxon>
        <taxon>Alphaproteobacteria</taxon>
        <taxon>Rhodospirillales</taxon>
        <taxon>Rhodospirillaceae</taxon>
        <taxon>Ferruginivarius</taxon>
    </lineage>
</organism>
<evidence type="ECO:0000256" key="2">
    <source>
        <dbReference type="ARBA" id="ARBA00022475"/>
    </source>
</evidence>
<evidence type="ECO:0000256" key="8">
    <source>
        <dbReference type="ARBA" id="ARBA00023136"/>
    </source>
</evidence>
<dbReference type="InterPro" id="IPR008995">
    <property type="entry name" value="Mo/tungstate-bd_C_term_dom"/>
</dbReference>
<dbReference type="PANTHER" id="PTHR42781:SF4">
    <property type="entry name" value="SPERMIDINE_PUTRESCINE IMPORT ATP-BINDING PROTEIN POTA"/>
    <property type="match status" value="1"/>
</dbReference>
<reference evidence="10 11" key="1">
    <citation type="submission" date="2018-07" db="EMBL/GenBank/DDBJ databases">
        <title>Venubactetium sediminum gen. nov., sp. nov., isolated from a marine solar saltern.</title>
        <authorList>
            <person name="Wang S."/>
        </authorList>
    </citation>
    <scope>NUCLEOTIDE SEQUENCE [LARGE SCALE GENOMIC DNA]</scope>
    <source>
        <strain evidence="10 11">WD2A32</strain>
    </source>
</reference>
<dbReference type="Pfam" id="PF00005">
    <property type="entry name" value="ABC_tran"/>
    <property type="match status" value="1"/>
</dbReference>
<dbReference type="EMBL" id="QPMH01000012">
    <property type="protein sequence ID" value="RDD61419.1"/>
    <property type="molecule type" value="Genomic_DNA"/>
</dbReference>
<dbReference type="PANTHER" id="PTHR42781">
    <property type="entry name" value="SPERMIDINE/PUTRESCINE IMPORT ATP-BINDING PROTEIN POTA"/>
    <property type="match status" value="1"/>
</dbReference>
<keyword evidence="5 10" id="KW-0067">ATP-binding</keyword>